<feature type="compositionally biased region" description="Basic residues" evidence="1">
    <location>
        <begin position="155"/>
        <end position="164"/>
    </location>
</feature>
<evidence type="ECO:0000313" key="2">
    <source>
        <dbReference type="Proteomes" id="UP000887577"/>
    </source>
</evidence>
<accession>A0A914Z5N0</accession>
<reference evidence="3" key="1">
    <citation type="submission" date="2022-11" db="UniProtKB">
        <authorList>
            <consortium name="WormBaseParasite"/>
        </authorList>
    </citation>
    <scope>IDENTIFICATION</scope>
</reference>
<proteinExistence type="predicted"/>
<feature type="compositionally biased region" description="Polar residues" evidence="1">
    <location>
        <begin position="138"/>
        <end position="152"/>
    </location>
</feature>
<organism evidence="2 3">
    <name type="scientific">Panagrolaimus superbus</name>
    <dbReference type="NCBI Taxonomy" id="310955"/>
    <lineage>
        <taxon>Eukaryota</taxon>
        <taxon>Metazoa</taxon>
        <taxon>Ecdysozoa</taxon>
        <taxon>Nematoda</taxon>
        <taxon>Chromadorea</taxon>
        <taxon>Rhabditida</taxon>
        <taxon>Tylenchina</taxon>
        <taxon>Panagrolaimomorpha</taxon>
        <taxon>Panagrolaimoidea</taxon>
        <taxon>Panagrolaimidae</taxon>
        <taxon>Panagrolaimus</taxon>
    </lineage>
</organism>
<dbReference type="WBParaSite" id="PSU_v2.g7209.t1">
    <property type="protein sequence ID" value="PSU_v2.g7209.t1"/>
    <property type="gene ID" value="PSU_v2.g7209"/>
</dbReference>
<dbReference type="Proteomes" id="UP000887577">
    <property type="component" value="Unplaced"/>
</dbReference>
<name>A0A914Z5N0_9BILA</name>
<evidence type="ECO:0000313" key="3">
    <source>
        <dbReference type="WBParaSite" id="PSU_v2.g7209.t1"/>
    </source>
</evidence>
<protein>
    <submittedName>
        <fullName evidence="3">Uncharacterized protein</fullName>
    </submittedName>
</protein>
<keyword evidence="2" id="KW-1185">Reference proteome</keyword>
<feature type="region of interest" description="Disordered" evidence="1">
    <location>
        <begin position="138"/>
        <end position="164"/>
    </location>
</feature>
<dbReference type="AlphaFoldDB" id="A0A914Z5N0"/>
<evidence type="ECO:0000256" key="1">
    <source>
        <dbReference type="SAM" id="MobiDB-lite"/>
    </source>
</evidence>
<sequence length="164" mass="19031">MVKVLSYKDDDEEVKKQWKKDIISSSDAINNSTLSLHITAYENLIQSKDAALNDEKIEEDLKREKSDLTKKWKNVNHLFLGSSFSDIENPFEFPRQQNGEAIKPGMMHFKASQRLLNPNERNSSVTVRTNITASFHQSYRRPSTTADHLQQQHSDHKRRVNYAN</sequence>